<reference evidence="3 4" key="1">
    <citation type="journal article" date="2020" name="IScience">
        <title>Genome Sequencing of the Endangered Kingdonia uniflora (Circaeasteraceae, Ranunculales) Reveals Potential Mechanisms of Evolutionary Specialization.</title>
        <authorList>
            <person name="Sun Y."/>
            <person name="Deng T."/>
            <person name="Zhang A."/>
            <person name="Moore M.J."/>
            <person name="Landis J.B."/>
            <person name="Lin N."/>
            <person name="Zhang H."/>
            <person name="Zhang X."/>
            <person name="Huang J."/>
            <person name="Zhang X."/>
            <person name="Sun H."/>
            <person name="Wang H."/>
        </authorList>
    </citation>
    <scope>NUCLEOTIDE SEQUENCE [LARGE SCALE GENOMIC DNA]</scope>
    <source>
        <strain evidence="3">TB1705</strain>
        <tissue evidence="3">Leaf</tissue>
    </source>
</reference>
<evidence type="ECO:0000313" key="4">
    <source>
        <dbReference type="Proteomes" id="UP000541444"/>
    </source>
</evidence>
<evidence type="ECO:0008006" key="5">
    <source>
        <dbReference type="Google" id="ProtNLM"/>
    </source>
</evidence>
<dbReference type="EMBL" id="JACGCM010000671">
    <property type="protein sequence ID" value="KAF6169074.1"/>
    <property type="molecule type" value="Genomic_DNA"/>
</dbReference>
<dbReference type="PANTHER" id="PTHR47718">
    <property type="entry name" value="OS01G0519700 PROTEIN"/>
    <property type="match status" value="1"/>
</dbReference>
<sequence length="281" mass="33001">MKVIRDESPKRSKNEHIVNPLLVEPPYEGKHFDIGEDARLWYERYGRGQSFSTKICNFTKHPRSKDIGKAHFCCMSNGFSKKNLGIDLDTNERDENKRSSDKCGCKAMMNINWNTKIVSKVLTLFSDKTFNKQDCYNHKAKINKKRLARGDAQVALEWFRKKQNEDPMFYFNTKLDEEDQILKFFWIDGRLKCTYETFGVVVTFNITYRTNVYKMPFALFAGINNHYQTIQYGCSLLRNEQENIFVWLFHTCLKVMNYKYPVSIIIDQDAVMAAVVPKVKK</sequence>
<dbReference type="OrthoDB" id="2402896at2759"/>
<dbReference type="PANTHER" id="PTHR47718:SF13">
    <property type="entry name" value="OS09G0290500 PROTEIN"/>
    <property type="match status" value="1"/>
</dbReference>
<organism evidence="3 4">
    <name type="scientific">Kingdonia uniflora</name>
    <dbReference type="NCBI Taxonomy" id="39325"/>
    <lineage>
        <taxon>Eukaryota</taxon>
        <taxon>Viridiplantae</taxon>
        <taxon>Streptophyta</taxon>
        <taxon>Embryophyta</taxon>
        <taxon>Tracheophyta</taxon>
        <taxon>Spermatophyta</taxon>
        <taxon>Magnoliopsida</taxon>
        <taxon>Ranunculales</taxon>
        <taxon>Circaeasteraceae</taxon>
        <taxon>Kingdonia</taxon>
    </lineage>
</organism>
<protein>
    <recommendedName>
        <fullName evidence="5">Protein FAR1-RELATED SEQUENCE</fullName>
    </recommendedName>
</protein>
<name>A0A7J7NQ18_9MAGN</name>
<evidence type="ECO:0000313" key="3">
    <source>
        <dbReference type="EMBL" id="KAF6169074.1"/>
    </source>
</evidence>
<evidence type="ECO:0000259" key="2">
    <source>
        <dbReference type="Pfam" id="PF10551"/>
    </source>
</evidence>
<dbReference type="Pfam" id="PF03101">
    <property type="entry name" value="FAR1"/>
    <property type="match status" value="1"/>
</dbReference>
<dbReference type="InterPro" id="IPR018289">
    <property type="entry name" value="MULE_transposase_dom"/>
</dbReference>
<feature type="domain" description="MULE transposase" evidence="2">
    <location>
        <begin position="201"/>
        <end position="274"/>
    </location>
</feature>
<accession>A0A7J7NQ18</accession>
<comment type="caution">
    <text evidence="3">The sequence shown here is derived from an EMBL/GenBank/DDBJ whole genome shotgun (WGS) entry which is preliminary data.</text>
</comment>
<feature type="domain" description="FAR1" evidence="1">
    <location>
        <begin position="41"/>
        <end position="116"/>
    </location>
</feature>
<proteinExistence type="predicted"/>
<dbReference type="AlphaFoldDB" id="A0A7J7NQ18"/>
<dbReference type="InterPro" id="IPR004330">
    <property type="entry name" value="FAR1_DNA_bnd_dom"/>
</dbReference>
<keyword evidence="4" id="KW-1185">Reference proteome</keyword>
<dbReference type="Pfam" id="PF10551">
    <property type="entry name" value="MULE"/>
    <property type="match status" value="1"/>
</dbReference>
<dbReference type="Proteomes" id="UP000541444">
    <property type="component" value="Unassembled WGS sequence"/>
</dbReference>
<gene>
    <name evidence="3" type="ORF">GIB67_038571</name>
</gene>
<evidence type="ECO:0000259" key="1">
    <source>
        <dbReference type="Pfam" id="PF03101"/>
    </source>
</evidence>